<sequence length="360" mass="40920">MAWAVPEYDPQHVNSAGKALGKMAFPVENEEALQALAVINNWRSSHAYPLNTFQITLRNRARRIERTVIVAQREKRLDSIHRKLVQKKSMRMTQMQDIAGCRSVFGKLADVYKLVEIYKNRQFDHKFRNGKDYIVNPKPDGYRSYHLVYEYVGYGAAAPYCGLRVEIQVRTQTQHAWATAVEAVGIFTRQALKSSQGDADWLRFFALMGTAIAAIEQTPSVPRTPYMKKELLIELAKLADSLAARSMLRAYNTTLNTIGSAKDAKYFIVELDPEESKVTVRRFKAKESSEANRQYTKLESQIQETSRRQVVLVSVTDINALKRAYPNYFLDTALFSRLVEKVLKGDFPDPLPPVASSGED</sequence>
<dbReference type="Proteomes" id="UP001597176">
    <property type="component" value="Unassembled WGS sequence"/>
</dbReference>
<feature type="domain" description="RelA/SpoT" evidence="1">
    <location>
        <begin position="72"/>
        <end position="192"/>
    </location>
</feature>
<dbReference type="Gene3D" id="3.30.460.10">
    <property type="entry name" value="Beta Polymerase, domain 2"/>
    <property type="match status" value="1"/>
</dbReference>
<gene>
    <name evidence="2" type="ORF">ACFQ4G_13105</name>
</gene>
<dbReference type="Pfam" id="PF04607">
    <property type="entry name" value="RelA_SpoT"/>
    <property type="match status" value="1"/>
</dbReference>
<dbReference type="RefSeq" id="WP_238206177.1">
    <property type="nucleotide sequence ID" value="NZ_JBHTND010000016.1"/>
</dbReference>
<reference evidence="3" key="1">
    <citation type="journal article" date="2019" name="Int. J. Syst. Evol. Microbiol.">
        <title>The Global Catalogue of Microorganisms (GCM) 10K type strain sequencing project: providing services to taxonomists for standard genome sequencing and annotation.</title>
        <authorList>
            <consortium name="The Broad Institute Genomics Platform"/>
            <consortium name="The Broad Institute Genome Sequencing Center for Infectious Disease"/>
            <person name="Wu L."/>
            <person name="Ma J."/>
        </authorList>
    </citation>
    <scope>NUCLEOTIDE SEQUENCE [LARGE SCALE GENOMIC DNA]</scope>
    <source>
        <strain evidence="3">CCUG 56108</strain>
    </source>
</reference>
<dbReference type="SUPFAM" id="SSF81301">
    <property type="entry name" value="Nucleotidyltransferase"/>
    <property type="match status" value="1"/>
</dbReference>
<comment type="caution">
    <text evidence="2">The sequence shown here is derived from an EMBL/GenBank/DDBJ whole genome shotgun (WGS) entry which is preliminary data.</text>
</comment>
<dbReference type="SMART" id="SM00954">
    <property type="entry name" value="RelA_SpoT"/>
    <property type="match status" value="1"/>
</dbReference>
<dbReference type="CDD" id="cd05399">
    <property type="entry name" value="NT_Rel-Spo_like"/>
    <property type="match status" value="1"/>
</dbReference>
<organism evidence="2 3">
    <name type="scientific">Methylobacterium marchantiae</name>
    <dbReference type="NCBI Taxonomy" id="600331"/>
    <lineage>
        <taxon>Bacteria</taxon>
        <taxon>Pseudomonadati</taxon>
        <taxon>Pseudomonadota</taxon>
        <taxon>Alphaproteobacteria</taxon>
        <taxon>Hyphomicrobiales</taxon>
        <taxon>Methylobacteriaceae</taxon>
        <taxon>Methylobacterium</taxon>
    </lineage>
</organism>
<dbReference type="PANTHER" id="PTHR47837">
    <property type="entry name" value="GTP PYROPHOSPHOKINASE YJBM"/>
    <property type="match status" value="1"/>
</dbReference>
<evidence type="ECO:0000313" key="2">
    <source>
        <dbReference type="EMBL" id="MFD1302509.1"/>
    </source>
</evidence>
<accession>A0ABW3X0V9</accession>
<name>A0ABW3X0V9_9HYPH</name>
<keyword evidence="3" id="KW-1185">Reference proteome</keyword>
<proteinExistence type="predicted"/>
<dbReference type="InterPro" id="IPR007685">
    <property type="entry name" value="RelA_SpoT"/>
</dbReference>
<dbReference type="InterPro" id="IPR052366">
    <property type="entry name" value="GTP_Pyrophosphokinase"/>
</dbReference>
<evidence type="ECO:0000259" key="1">
    <source>
        <dbReference type="SMART" id="SM00954"/>
    </source>
</evidence>
<evidence type="ECO:0000313" key="3">
    <source>
        <dbReference type="Proteomes" id="UP001597176"/>
    </source>
</evidence>
<dbReference type="EMBL" id="JBHTND010000016">
    <property type="protein sequence ID" value="MFD1302509.1"/>
    <property type="molecule type" value="Genomic_DNA"/>
</dbReference>
<protein>
    <submittedName>
        <fullName evidence="2">RelA/SpoT domain-containing protein</fullName>
    </submittedName>
</protein>
<dbReference type="PANTHER" id="PTHR47837:SF1">
    <property type="entry name" value="GTP PYROPHOSPHOKINASE YJBM"/>
    <property type="match status" value="1"/>
</dbReference>
<dbReference type="InterPro" id="IPR043519">
    <property type="entry name" value="NT_sf"/>
</dbReference>